<keyword evidence="1" id="KW-1133">Transmembrane helix</keyword>
<evidence type="ECO:0000313" key="2">
    <source>
        <dbReference type="EMBL" id="GGE60104.1"/>
    </source>
</evidence>
<dbReference type="RefSeq" id="WP_095595534.1">
    <property type="nucleotide sequence ID" value="NZ_BMKN01000003.1"/>
</dbReference>
<dbReference type="EMBL" id="BMKN01000003">
    <property type="protein sequence ID" value="GGE60104.1"/>
    <property type="molecule type" value="Genomic_DNA"/>
</dbReference>
<name>A0A917EMC0_9RHOB</name>
<evidence type="ECO:0000313" key="3">
    <source>
        <dbReference type="Proteomes" id="UP000606730"/>
    </source>
</evidence>
<reference evidence="2" key="1">
    <citation type="journal article" date="2014" name="Int. J. Syst. Evol. Microbiol.">
        <title>Complete genome sequence of Corynebacterium casei LMG S-19264T (=DSM 44701T), isolated from a smear-ripened cheese.</title>
        <authorList>
            <consortium name="US DOE Joint Genome Institute (JGI-PGF)"/>
            <person name="Walter F."/>
            <person name="Albersmeier A."/>
            <person name="Kalinowski J."/>
            <person name="Ruckert C."/>
        </authorList>
    </citation>
    <scope>NUCLEOTIDE SEQUENCE</scope>
    <source>
        <strain evidence="2">CGMCC 1.16012</strain>
    </source>
</reference>
<dbReference type="Proteomes" id="UP000606730">
    <property type="component" value="Unassembled WGS sequence"/>
</dbReference>
<comment type="caution">
    <text evidence="2">The sequence shown here is derived from an EMBL/GenBank/DDBJ whole genome shotgun (WGS) entry which is preliminary data.</text>
</comment>
<keyword evidence="1" id="KW-0812">Transmembrane</keyword>
<organism evidence="2 3">
    <name type="scientific">Actibacterium pelagium</name>
    <dbReference type="NCBI Taxonomy" id="2029103"/>
    <lineage>
        <taxon>Bacteria</taxon>
        <taxon>Pseudomonadati</taxon>
        <taxon>Pseudomonadota</taxon>
        <taxon>Alphaproteobacteria</taxon>
        <taxon>Rhodobacterales</taxon>
        <taxon>Roseobacteraceae</taxon>
        <taxon>Actibacterium</taxon>
    </lineage>
</organism>
<dbReference type="AlphaFoldDB" id="A0A917EMC0"/>
<dbReference type="OrthoDB" id="5525128at2"/>
<evidence type="ECO:0000256" key="1">
    <source>
        <dbReference type="SAM" id="Phobius"/>
    </source>
</evidence>
<sequence length="61" mass="6340">MTQMFKKFLGDETGAISVDFVVLSSAIILMCFGLIALLQTGNLSLGGKLSAKVSSTTVGDN</sequence>
<proteinExistence type="predicted"/>
<keyword evidence="1" id="KW-0472">Membrane</keyword>
<accession>A0A917EMC0</accession>
<protein>
    <recommendedName>
        <fullName evidence="4">Flp pilus assembly protein, pilin Flp</fullName>
    </recommendedName>
</protein>
<keyword evidence="3" id="KW-1185">Reference proteome</keyword>
<gene>
    <name evidence="2" type="ORF">GCM10011517_29630</name>
</gene>
<feature type="transmembrane region" description="Helical" evidence="1">
    <location>
        <begin position="20"/>
        <end position="38"/>
    </location>
</feature>
<evidence type="ECO:0008006" key="4">
    <source>
        <dbReference type="Google" id="ProtNLM"/>
    </source>
</evidence>
<reference evidence="2" key="2">
    <citation type="submission" date="2020-09" db="EMBL/GenBank/DDBJ databases">
        <authorList>
            <person name="Sun Q."/>
            <person name="Zhou Y."/>
        </authorList>
    </citation>
    <scope>NUCLEOTIDE SEQUENCE</scope>
    <source>
        <strain evidence="2">CGMCC 1.16012</strain>
    </source>
</reference>